<dbReference type="PANTHER" id="PTHR31439">
    <property type="entry name" value="EXPRESSED PROTEIN"/>
    <property type="match status" value="1"/>
</dbReference>
<organism evidence="1 2">
    <name type="scientific">Rhynchospora tenuis</name>
    <dbReference type="NCBI Taxonomy" id="198213"/>
    <lineage>
        <taxon>Eukaryota</taxon>
        <taxon>Viridiplantae</taxon>
        <taxon>Streptophyta</taxon>
        <taxon>Embryophyta</taxon>
        <taxon>Tracheophyta</taxon>
        <taxon>Spermatophyta</taxon>
        <taxon>Magnoliopsida</taxon>
        <taxon>Liliopsida</taxon>
        <taxon>Poales</taxon>
        <taxon>Cyperaceae</taxon>
        <taxon>Cyperoideae</taxon>
        <taxon>Rhynchosporeae</taxon>
        <taxon>Rhynchospora</taxon>
    </lineage>
</organism>
<dbReference type="Proteomes" id="UP001210211">
    <property type="component" value="Unassembled WGS sequence"/>
</dbReference>
<dbReference type="AlphaFoldDB" id="A0AAD6EQW8"/>
<protein>
    <submittedName>
        <fullName evidence="1">Uncharacterized protein</fullName>
    </submittedName>
</protein>
<dbReference type="PANTHER" id="PTHR31439:SF7">
    <property type="entry name" value="EXPRESSED PROTEIN"/>
    <property type="match status" value="1"/>
</dbReference>
<comment type="caution">
    <text evidence="1">The sequence shown here is derived from an EMBL/GenBank/DDBJ whole genome shotgun (WGS) entry which is preliminary data.</text>
</comment>
<dbReference type="EMBL" id="JAMRDG010000001">
    <property type="protein sequence ID" value="KAJ3697857.1"/>
    <property type="molecule type" value="Genomic_DNA"/>
</dbReference>
<reference evidence="1 2" key="1">
    <citation type="journal article" date="2022" name="Cell">
        <title>Repeat-based holocentromeres influence genome architecture and karyotype evolution.</title>
        <authorList>
            <person name="Hofstatter P.G."/>
            <person name="Thangavel G."/>
            <person name="Lux T."/>
            <person name="Neumann P."/>
            <person name="Vondrak T."/>
            <person name="Novak P."/>
            <person name="Zhang M."/>
            <person name="Costa L."/>
            <person name="Castellani M."/>
            <person name="Scott A."/>
            <person name="Toegelov H."/>
            <person name="Fuchs J."/>
            <person name="Mata-Sucre Y."/>
            <person name="Dias Y."/>
            <person name="Vanzela A.L.L."/>
            <person name="Huettel B."/>
            <person name="Almeida C.C.S."/>
            <person name="Simkova H."/>
            <person name="Souza G."/>
            <person name="Pedrosa-Harand A."/>
            <person name="Macas J."/>
            <person name="Mayer K.F.X."/>
            <person name="Houben A."/>
            <person name="Marques A."/>
        </authorList>
    </citation>
    <scope>NUCLEOTIDE SEQUENCE [LARGE SCALE GENOMIC DNA]</scope>
    <source>
        <strain evidence="1">RhyTen1mFocal</strain>
    </source>
</reference>
<accession>A0AAD6EQW8</accession>
<sequence>MDNIWSWIMTLPSLTDWPSAAAPSLLLASSPDKFIQFEAECTTSSSSESDATVAFSISLHEYNSSASRTLWLSNPSPLSSSSTPHCMLLHQLIHEIISLSPSISSLNSNIYFEQESISRVVENLQENEVSSFFTLTVLLRLFWLCAIDAPAEAGYLFFSALAENVYRALSCTGVISNFLLAVGPDVEQRYMRSLGYMLSKWCLLRDIQAGSMLNAEPVPAACFSYATSVHGLFVHKAYAPVLAMSRLRAAETNKDELVCEPKESALRYALAHQQLELVVQLDYTVCMQDPRFIRVNIRVDSLRLHVVRLGYNRQDDETELEEQDEIEIESERHFPSRVRFWVGPVPGSTYATGPSLGRSSGNPEREVETTQTVKGGFMAGMKSKGIRAKVRSAARTRNKSWRWEQEADGSAAVFEGVLFDTATWTEVATWRPGIAHTDPRTGLRRRWRGPGRAFSKKGGLVVAGDELPEGVTWRLGREMEGKKVRWRVGGRFWVSYFANEVRSGYWETRCVEWNHEVELALVAGGGSQIVNG</sequence>
<proteinExistence type="predicted"/>
<keyword evidence="2" id="KW-1185">Reference proteome</keyword>
<name>A0AAD6EQW8_9POAL</name>
<gene>
    <name evidence="1" type="ORF">LUZ61_001562</name>
</gene>
<evidence type="ECO:0000313" key="2">
    <source>
        <dbReference type="Proteomes" id="UP001210211"/>
    </source>
</evidence>
<evidence type="ECO:0000313" key="1">
    <source>
        <dbReference type="EMBL" id="KAJ3697857.1"/>
    </source>
</evidence>